<evidence type="ECO:0000256" key="1">
    <source>
        <dbReference type="SAM" id="MobiDB-lite"/>
    </source>
</evidence>
<feature type="region of interest" description="Disordered" evidence="1">
    <location>
        <begin position="373"/>
        <end position="444"/>
    </location>
</feature>
<evidence type="ECO:0000313" key="3">
    <source>
        <dbReference type="Proteomes" id="UP000054564"/>
    </source>
</evidence>
<evidence type="ECO:0000313" key="2">
    <source>
        <dbReference type="EMBL" id="KNE95810.1"/>
    </source>
</evidence>
<feature type="compositionally biased region" description="Basic and acidic residues" evidence="1">
    <location>
        <begin position="401"/>
        <end position="410"/>
    </location>
</feature>
<feature type="compositionally biased region" description="Basic and acidic residues" evidence="1">
    <location>
        <begin position="435"/>
        <end position="444"/>
    </location>
</feature>
<organism evidence="2 3">
    <name type="scientific">Puccinia striiformis f. sp. tritici PST-78</name>
    <dbReference type="NCBI Taxonomy" id="1165861"/>
    <lineage>
        <taxon>Eukaryota</taxon>
        <taxon>Fungi</taxon>
        <taxon>Dikarya</taxon>
        <taxon>Basidiomycota</taxon>
        <taxon>Pucciniomycotina</taxon>
        <taxon>Pucciniomycetes</taxon>
        <taxon>Pucciniales</taxon>
        <taxon>Pucciniaceae</taxon>
        <taxon>Puccinia</taxon>
    </lineage>
</organism>
<accession>A0A0L0V939</accession>
<gene>
    <name evidence="2" type="ORF">PSTG_10870</name>
</gene>
<feature type="region of interest" description="Disordered" evidence="1">
    <location>
        <begin position="241"/>
        <end position="266"/>
    </location>
</feature>
<sequence>MSSPVKIPDQNLNLDTPPPHFEYIPLKSDPQNRTLSEHIPSTLTDHYPPFWKSKLDRNYTNVVILFPFFDLTDQITLEPTLNKESIVLLGPNLFARLEPQTNLSTRHNDSIDLPNLLRTKITFSYPRKNIARFQLKQENKLEYQIFLNRFLREYQAHKKHIKKKAIAALLTKIQANPNHVNFLYSRPDAYQQKAERLFSKRKKNRKKGTEEEDQYLAFVQLYGDDKEELAKACKIVNSPAPETDLGTVTPKGQEKTPAKSIRKGSSISGPTGNILLNAHVAKKKVDKLKKIVPLDISDTSTIESANSLFTTKPFKLTNLFPESLEEKPLAALNSTPKVVATPIHAQIVTTKKDTSKSKLPVIDDSEDKLELAMDTSKSSNQSVNNNKTNVPTRSNRPTLHPRLDDPEPRGKKAGRKTNQPTCKGLHKPFTVPSEEDSRTERVDSGETFLESKFILLAQ</sequence>
<dbReference type="AlphaFoldDB" id="A0A0L0V939"/>
<comment type="caution">
    <text evidence="2">The sequence shown here is derived from an EMBL/GenBank/DDBJ whole genome shotgun (WGS) entry which is preliminary data.</text>
</comment>
<protein>
    <submittedName>
        <fullName evidence="2">Uncharacterized protein</fullName>
    </submittedName>
</protein>
<reference evidence="3" key="1">
    <citation type="submission" date="2014-03" db="EMBL/GenBank/DDBJ databases">
        <title>The Genome Sequence of Puccinia striiformis f. sp. tritici PST-78.</title>
        <authorList>
            <consortium name="The Broad Institute Genome Sequencing Platform"/>
            <person name="Cuomo C."/>
            <person name="Hulbert S."/>
            <person name="Chen X."/>
            <person name="Walker B."/>
            <person name="Young S.K."/>
            <person name="Zeng Q."/>
            <person name="Gargeya S."/>
            <person name="Fitzgerald M."/>
            <person name="Haas B."/>
            <person name="Abouelleil A."/>
            <person name="Alvarado L."/>
            <person name="Arachchi H.M."/>
            <person name="Berlin A.M."/>
            <person name="Chapman S.B."/>
            <person name="Goldberg J."/>
            <person name="Griggs A."/>
            <person name="Gujja S."/>
            <person name="Hansen M."/>
            <person name="Howarth C."/>
            <person name="Imamovic A."/>
            <person name="Larimer J."/>
            <person name="McCowan C."/>
            <person name="Montmayeur A."/>
            <person name="Murphy C."/>
            <person name="Neiman D."/>
            <person name="Pearson M."/>
            <person name="Priest M."/>
            <person name="Roberts A."/>
            <person name="Saif S."/>
            <person name="Shea T."/>
            <person name="Sisk P."/>
            <person name="Sykes S."/>
            <person name="Wortman J."/>
            <person name="Nusbaum C."/>
            <person name="Birren B."/>
        </authorList>
    </citation>
    <scope>NUCLEOTIDE SEQUENCE [LARGE SCALE GENOMIC DNA]</scope>
    <source>
        <strain evidence="3">race PST-78</strain>
    </source>
</reference>
<dbReference type="EMBL" id="AJIL01000091">
    <property type="protein sequence ID" value="KNE95810.1"/>
    <property type="molecule type" value="Genomic_DNA"/>
</dbReference>
<proteinExistence type="predicted"/>
<dbReference type="Proteomes" id="UP000054564">
    <property type="component" value="Unassembled WGS sequence"/>
</dbReference>
<keyword evidence="3" id="KW-1185">Reference proteome</keyword>
<feature type="compositionally biased region" description="Low complexity" evidence="1">
    <location>
        <begin position="375"/>
        <end position="390"/>
    </location>
</feature>
<name>A0A0L0V939_9BASI</name>